<dbReference type="PROSITE" id="PS51371">
    <property type="entry name" value="CBS"/>
    <property type="match status" value="2"/>
</dbReference>
<dbReference type="InterPro" id="IPR051257">
    <property type="entry name" value="Diverse_CBS-Domain"/>
</dbReference>
<dbReference type="EMBL" id="PQAP01000203">
    <property type="protein sequence ID" value="PWB68382.1"/>
    <property type="molecule type" value="Genomic_DNA"/>
</dbReference>
<evidence type="ECO:0000259" key="3">
    <source>
        <dbReference type="PROSITE" id="PS51371"/>
    </source>
</evidence>
<dbReference type="SMART" id="SM00116">
    <property type="entry name" value="CBS"/>
    <property type="match status" value="2"/>
</dbReference>
<protein>
    <submittedName>
        <fullName evidence="4">Inosine-5-monophosphate dehydrogenase</fullName>
    </submittedName>
</protein>
<dbReference type="SUPFAM" id="SSF54631">
    <property type="entry name" value="CBS-domain pair"/>
    <property type="match status" value="1"/>
</dbReference>
<accession>A0A855WY15</accession>
<evidence type="ECO:0000313" key="5">
    <source>
        <dbReference type="Proteomes" id="UP000250918"/>
    </source>
</evidence>
<feature type="domain" description="CBS" evidence="3">
    <location>
        <begin position="74"/>
        <end position="130"/>
    </location>
</feature>
<dbReference type="PANTHER" id="PTHR43080">
    <property type="entry name" value="CBS DOMAIN-CONTAINING PROTEIN CBSX3, MITOCHONDRIAL"/>
    <property type="match status" value="1"/>
</dbReference>
<proteinExistence type="predicted"/>
<dbReference type="AlphaFoldDB" id="A0A855WY15"/>
<dbReference type="Gene3D" id="3.10.580.10">
    <property type="entry name" value="CBS-domain"/>
    <property type="match status" value="1"/>
</dbReference>
<keyword evidence="1 2" id="KW-0129">CBS domain</keyword>
<dbReference type="InterPro" id="IPR046342">
    <property type="entry name" value="CBS_dom_sf"/>
</dbReference>
<evidence type="ECO:0000313" key="4">
    <source>
        <dbReference type="EMBL" id="PWB68382.1"/>
    </source>
</evidence>
<dbReference type="Proteomes" id="UP000250918">
    <property type="component" value="Unassembled WGS sequence"/>
</dbReference>
<dbReference type="Pfam" id="PF00571">
    <property type="entry name" value="CBS"/>
    <property type="match status" value="2"/>
</dbReference>
<evidence type="ECO:0000256" key="1">
    <source>
        <dbReference type="ARBA" id="ARBA00023122"/>
    </source>
</evidence>
<evidence type="ECO:0000256" key="2">
    <source>
        <dbReference type="PROSITE-ProRule" id="PRU00703"/>
    </source>
</evidence>
<sequence>MLVREALLGKAIITAKRTTPVRQAMQLLIEHRISCLPVVADNWELVGIISDKDIFRLIYDNSGVVDNSVVGDHMSTNLIVGLPTDDIEYIATVMTNNRIRHVPIVDGRRLIGLLSVGDIVKTQIDGYVAENRYLRQYIDGKYPA</sequence>
<organism evidence="4 5">
    <name type="scientific">candidate division GN15 bacterium</name>
    <dbReference type="NCBI Taxonomy" id="2072418"/>
    <lineage>
        <taxon>Bacteria</taxon>
        <taxon>candidate division GN15</taxon>
    </lineage>
</organism>
<dbReference type="InterPro" id="IPR000644">
    <property type="entry name" value="CBS_dom"/>
</dbReference>
<name>A0A855WY15_9BACT</name>
<feature type="domain" description="CBS" evidence="3">
    <location>
        <begin position="8"/>
        <end position="64"/>
    </location>
</feature>
<dbReference type="PANTHER" id="PTHR43080:SF2">
    <property type="entry name" value="CBS DOMAIN-CONTAINING PROTEIN"/>
    <property type="match status" value="1"/>
</dbReference>
<comment type="caution">
    <text evidence="4">The sequence shown here is derived from an EMBL/GenBank/DDBJ whole genome shotgun (WGS) entry which is preliminary data.</text>
</comment>
<reference evidence="4 5" key="1">
    <citation type="journal article" date="2018" name="ISME J.">
        <title>A methanotrophic archaeon couples anaerobic oxidation of methane to Fe(III) reduction.</title>
        <authorList>
            <person name="Cai C."/>
            <person name="Leu A.O."/>
            <person name="Xie G.J."/>
            <person name="Guo J."/>
            <person name="Feng Y."/>
            <person name="Zhao J.X."/>
            <person name="Tyson G.W."/>
            <person name="Yuan Z."/>
            <person name="Hu S."/>
        </authorList>
    </citation>
    <scope>NUCLEOTIDE SEQUENCE [LARGE SCALE GENOMIC DNA]</scope>
    <source>
        <strain evidence="4">FeB_12</strain>
    </source>
</reference>
<gene>
    <name evidence="4" type="ORF">C3F09_11785</name>
</gene>